<evidence type="ECO:0000313" key="3">
    <source>
        <dbReference type="EMBL" id="GMA87614.1"/>
    </source>
</evidence>
<protein>
    <recommendedName>
        <fullName evidence="2">DUF6314 domain-containing protein</fullName>
    </recommendedName>
</protein>
<dbReference type="InterPro" id="IPR045632">
    <property type="entry name" value="DUF6314"/>
</dbReference>
<feature type="compositionally biased region" description="Basic residues" evidence="1">
    <location>
        <begin position="56"/>
        <end position="66"/>
    </location>
</feature>
<proteinExistence type="predicted"/>
<feature type="domain" description="DUF6314" evidence="2">
    <location>
        <begin position="89"/>
        <end position="211"/>
    </location>
</feature>
<reference evidence="4" key="1">
    <citation type="journal article" date="2019" name="Int. J. Syst. Evol. Microbiol.">
        <title>The Global Catalogue of Microorganisms (GCM) 10K type strain sequencing project: providing services to taxonomists for standard genome sequencing and annotation.</title>
        <authorList>
            <consortium name="The Broad Institute Genomics Platform"/>
            <consortium name="The Broad Institute Genome Sequencing Center for Infectious Disease"/>
            <person name="Wu L."/>
            <person name="Ma J."/>
        </authorList>
    </citation>
    <scope>NUCLEOTIDE SEQUENCE [LARGE SCALE GENOMIC DNA]</scope>
    <source>
        <strain evidence="4">NBRC 108730</strain>
    </source>
</reference>
<evidence type="ECO:0000259" key="2">
    <source>
        <dbReference type="Pfam" id="PF19834"/>
    </source>
</evidence>
<keyword evidence="4" id="KW-1185">Reference proteome</keyword>
<name>A0ABQ6JIE4_9ACTN</name>
<organism evidence="3 4">
    <name type="scientific">Angustibacter aerolatus</name>
    <dbReference type="NCBI Taxonomy" id="1162965"/>
    <lineage>
        <taxon>Bacteria</taxon>
        <taxon>Bacillati</taxon>
        <taxon>Actinomycetota</taxon>
        <taxon>Actinomycetes</taxon>
        <taxon>Kineosporiales</taxon>
        <taxon>Kineosporiaceae</taxon>
    </lineage>
</organism>
<evidence type="ECO:0000313" key="4">
    <source>
        <dbReference type="Proteomes" id="UP001157017"/>
    </source>
</evidence>
<sequence>MIGLDMDGEVEPAGDDGPRPAGDRGRQRGQGPVAPGPRDLRRHRLDPHARRDRVAERRHRRRRHALRGGPTPSARRETALPVQPLAPAGTYRLRRTLHDRLLGADGTAGGEARFSTVGDDVRWAESGRFTWLGAERPFRRVLWLRATADGWCVEFEDGRPFHDWAPGAWAEHRCGADLYRGLVDATATGFAVTWHARGPAKDYTSTTTYERVPDPR</sequence>
<evidence type="ECO:0000256" key="1">
    <source>
        <dbReference type="SAM" id="MobiDB-lite"/>
    </source>
</evidence>
<gene>
    <name evidence="3" type="ORF">GCM10025868_28640</name>
</gene>
<dbReference type="EMBL" id="BSUZ01000001">
    <property type="protein sequence ID" value="GMA87614.1"/>
    <property type="molecule type" value="Genomic_DNA"/>
</dbReference>
<feature type="compositionally biased region" description="Basic and acidic residues" evidence="1">
    <location>
        <begin position="46"/>
        <end position="55"/>
    </location>
</feature>
<accession>A0ABQ6JIE4</accession>
<feature type="region of interest" description="Disordered" evidence="1">
    <location>
        <begin position="1"/>
        <end position="87"/>
    </location>
</feature>
<dbReference type="Pfam" id="PF19834">
    <property type="entry name" value="DUF6314"/>
    <property type="match status" value="1"/>
</dbReference>
<dbReference type="Proteomes" id="UP001157017">
    <property type="component" value="Unassembled WGS sequence"/>
</dbReference>
<feature type="compositionally biased region" description="Acidic residues" evidence="1">
    <location>
        <begin position="1"/>
        <end position="14"/>
    </location>
</feature>
<feature type="compositionally biased region" description="Basic and acidic residues" evidence="1">
    <location>
        <begin position="16"/>
        <end position="26"/>
    </location>
</feature>
<comment type="caution">
    <text evidence="3">The sequence shown here is derived from an EMBL/GenBank/DDBJ whole genome shotgun (WGS) entry which is preliminary data.</text>
</comment>